<feature type="compositionally biased region" description="Basic and acidic residues" evidence="1">
    <location>
        <begin position="1"/>
        <end position="21"/>
    </location>
</feature>
<feature type="compositionally biased region" description="Basic residues" evidence="1">
    <location>
        <begin position="212"/>
        <end position="227"/>
    </location>
</feature>
<sequence>MDDTMMQDKEQDYYEEQERSTDSSTGLTMNPTPLPINFSFLPPAKPNHQQFPDYKDEVERENPEERKKLSMSSKAVEKLKLWSDKNHNETVRHVSERIKKESEGTTRTIIDQIFDSTHSTIANIVPELEVIQSSFTQLSSDITTSYTELSTRVDTLTSSVSQLSSEMSTLIQLVRSKESSPPSTSSAVEKGIFNRPAIPVTPTSFNRIPPRNSHRTHSPISTHRSRERSRSPLRANRGNIQCCFCKSNLHLSKTCTVGTKISIRQSILIGENRCTKCFRVKNGSHHSTCDPDICSSGCTTRHGAPQRHNEWLCPLKPHLQP</sequence>
<accession>A0AAV5U723</accession>
<reference evidence="2" key="1">
    <citation type="submission" date="2023-10" db="EMBL/GenBank/DDBJ databases">
        <title>Genome assembly of Pristionchus species.</title>
        <authorList>
            <person name="Yoshida K."/>
            <person name="Sommer R.J."/>
        </authorList>
    </citation>
    <scope>NUCLEOTIDE SEQUENCE</scope>
    <source>
        <strain evidence="2">RS0144</strain>
    </source>
</reference>
<name>A0AAV5U723_9BILA</name>
<feature type="region of interest" description="Disordered" evidence="1">
    <location>
        <begin position="198"/>
        <end position="232"/>
    </location>
</feature>
<keyword evidence="3" id="KW-1185">Reference proteome</keyword>
<organism evidence="2 3">
    <name type="scientific">Pristionchus entomophagus</name>
    <dbReference type="NCBI Taxonomy" id="358040"/>
    <lineage>
        <taxon>Eukaryota</taxon>
        <taxon>Metazoa</taxon>
        <taxon>Ecdysozoa</taxon>
        <taxon>Nematoda</taxon>
        <taxon>Chromadorea</taxon>
        <taxon>Rhabditida</taxon>
        <taxon>Rhabditina</taxon>
        <taxon>Diplogasteromorpha</taxon>
        <taxon>Diplogasteroidea</taxon>
        <taxon>Neodiplogasteridae</taxon>
        <taxon>Pristionchus</taxon>
    </lineage>
</organism>
<dbReference type="Proteomes" id="UP001432027">
    <property type="component" value="Unassembled WGS sequence"/>
</dbReference>
<dbReference type="EMBL" id="BTSX01000005">
    <property type="protein sequence ID" value="GMT02630.1"/>
    <property type="molecule type" value="Genomic_DNA"/>
</dbReference>
<evidence type="ECO:0000313" key="3">
    <source>
        <dbReference type="Proteomes" id="UP001432027"/>
    </source>
</evidence>
<comment type="caution">
    <text evidence="2">The sequence shown here is derived from an EMBL/GenBank/DDBJ whole genome shotgun (WGS) entry which is preliminary data.</text>
</comment>
<proteinExistence type="predicted"/>
<feature type="compositionally biased region" description="Basic and acidic residues" evidence="1">
    <location>
        <begin position="53"/>
        <end position="68"/>
    </location>
</feature>
<protein>
    <submittedName>
        <fullName evidence="2">Uncharacterized protein</fullName>
    </submittedName>
</protein>
<evidence type="ECO:0000256" key="1">
    <source>
        <dbReference type="SAM" id="MobiDB-lite"/>
    </source>
</evidence>
<feature type="compositionally biased region" description="Polar residues" evidence="1">
    <location>
        <begin position="22"/>
        <end position="31"/>
    </location>
</feature>
<gene>
    <name evidence="2" type="ORF">PENTCL1PPCAC_24804</name>
</gene>
<evidence type="ECO:0000313" key="2">
    <source>
        <dbReference type="EMBL" id="GMT02630.1"/>
    </source>
</evidence>
<dbReference type="AlphaFoldDB" id="A0AAV5U723"/>
<feature type="region of interest" description="Disordered" evidence="1">
    <location>
        <begin position="1"/>
        <end position="71"/>
    </location>
</feature>